<sequence length="290" mass="33848">MAELIIYKKRLISNLKKIREYSSNNIYVLKANAYGMGIENIAKILLEEGENFFAVSNIEEALKIRKLDAKCRIMILGDVDKNDLKLVKKYTFEPTLFSEKQIKKYKDIAVHLSFNTGLNRLGFDELVDFPKILSVYSHISDAFNEKRVKEQIERFEAFARHYPNIPKHLFSTETLLKYGKKYEYCRIGMGLYGFNEGFLKVAYLKVKVLQQRLVKKGEYIFYGSSNKAKKDMQIAILELGYKDINIQNACMDMMYMPIDKKLADYVYIDIQSEKQLASLSTLIKRRIIDK</sequence>
<dbReference type="InterPro" id="IPR001608">
    <property type="entry name" value="Ala_racemase_N"/>
</dbReference>
<name>A0ABT7HM91_9FUSO</name>
<dbReference type="InterPro" id="IPR011079">
    <property type="entry name" value="Ala_racemase_C"/>
</dbReference>
<feature type="domain" description="Alanine racemase C-terminal" evidence="4">
    <location>
        <begin position="202"/>
        <end position="243"/>
    </location>
</feature>
<evidence type="ECO:0000313" key="6">
    <source>
        <dbReference type="EMBL" id="MDK9580931.1"/>
    </source>
</evidence>
<keyword evidence="3 6" id="KW-0413">Isomerase</keyword>
<dbReference type="Pfam" id="PF00842">
    <property type="entry name" value="Ala_racemase_C"/>
    <property type="match status" value="1"/>
</dbReference>
<organism evidence="6 7">
    <name type="scientific">Sneathia sanguinegens</name>
    <dbReference type="NCBI Taxonomy" id="40543"/>
    <lineage>
        <taxon>Bacteria</taxon>
        <taxon>Fusobacteriati</taxon>
        <taxon>Fusobacteriota</taxon>
        <taxon>Fusobacteriia</taxon>
        <taxon>Fusobacteriales</taxon>
        <taxon>Leptotrichiaceae</taxon>
        <taxon>Sneathia</taxon>
    </lineage>
</organism>
<keyword evidence="2" id="KW-0663">Pyridoxal phosphate</keyword>
<accession>A0ABT7HM91</accession>
<dbReference type="EMBL" id="JASSPP010000008">
    <property type="protein sequence ID" value="MDK9580931.1"/>
    <property type="molecule type" value="Genomic_DNA"/>
</dbReference>
<feature type="domain" description="Alanine racemase N-terminal" evidence="5">
    <location>
        <begin position="9"/>
        <end position="195"/>
    </location>
</feature>
<evidence type="ECO:0000259" key="5">
    <source>
        <dbReference type="Pfam" id="PF01168"/>
    </source>
</evidence>
<evidence type="ECO:0000259" key="4">
    <source>
        <dbReference type="Pfam" id="PF00842"/>
    </source>
</evidence>
<dbReference type="InterPro" id="IPR000821">
    <property type="entry name" value="Ala_racemase"/>
</dbReference>
<dbReference type="EC" id="5.1.1.1" evidence="6"/>
<gene>
    <name evidence="6" type="ORF">QQA45_05310</name>
</gene>
<proteinExistence type="predicted"/>
<comment type="cofactor">
    <cofactor evidence="1">
        <name>pyridoxal 5'-phosphate</name>
        <dbReference type="ChEBI" id="CHEBI:597326"/>
    </cofactor>
</comment>
<keyword evidence="7" id="KW-1185">Reference proteome</keyword>
<evidence type="ECO:0000256" key="2">
    <source>
        <dbReference type="ARBA" id="ARBA00022898"/>
    </source>
</evidence>
<dbReference type="Gene3D" id="2.40.37.10">
    <property type="entry name" value="Lyase, Ornithine Decarboxylase, Chain A, domain 1"/>
    <property type="match status" value="1"/>
</dbReference>
<reference evidence="6 7" key="1">
    <citation type="submission" date="2023-06" db="EMBL/GenBank/DDBJ databases">
        <title>Antibody response to the Sneathia vaginalis cytopathogenic toxin A during pregnancy.</title>
        <authorList>
            <person name="Mccoy Z.T."/>
            <person name="Serrano M.G."/>
            <person name="Spaine K."/>
            <person name="Edwards D.J."/>
            <person name="Buck G.A."/>
            <person name="Jefferson K."/>
        </authorList>
    </citation>
    <scope>NUCLEOTIDE SEQUENCE [LARGE SCALE GENOMIC DNA]</scope>
    <source>
        <strain evidence="6 7">CCUG 42621</strain>
    </source>
</reference>
<dbReference type="Proteomes" id="UP001225134">
    <property type="component" value="Unassembled WGS sequence"/>
</dbReference>
<dbReference type="Pfam" id="PF01168">
    <property type="entry name" value="Ala_racemase_N"/>
    <property type="match status" value="1"/>
</dbReference>
<dbReference type="GO" id="GO:0008784">
    <property type="term" value="F:alanine racemase activity"/>
    <property type="evidence" value="ECO:0007669"/>
    <property type="project" value="UniProtKB-EC"/>
</dbReference>
<dbReference type="SUPFAM" id="SSF51419">
    <property type="entry name" value="PLP-binding barrel"/>
    <property type="match status" value="1"/>
</dbReference>
<evidence type="ECO:0000313" key="7">
    <source>
        <dbReference type="Proteomes" id="UP001225134"/>
    </source>
</evidence>
<dbReference type="InterPro" id="IPR029066">
    <property type="entry name" value="PLP-binding_barrel"/>
</dbReference>
<evidence type="ECO:0000256" key="1">
    <source>
        <dbReference type="ARBA" id="ARBA00001933"/>
    </source>
</evidence>
<dbReference type="SUPFAM" id="SSF50621">
    <property type="entry name" value="Alanine racemase C-terminal domain-like"/>
    <property type="match status" value="1"/>
</dbReference>
<dbReference type="PRINTS" id="PR00992">
    <property type="entry name" value="ALARACEMASE"/>
</dbReference>
<dbReference type="RefSeq" id="WP_285153170.1">
    <property type="nucleotide sequence ID" value="NZ_JASSPP010000008.1"/>
</dbReference>
<dbReference type="Gene3D" id="3.20.20.10">
    <property type="entry name" value="Alanine racemase"/>
    <property type="match status" value="1"/>
</dbReference>
<dbReference type="PANTHER" id="PTHR30511:SF0">
    <property type="entry name" value="ALANINE RACEMASE, CATABOLIC-RELATED"/>
    <property type="match status" value="1"/>
</dbReference>
<dbReference type="PANTHER" id="PTHR30511">
    <property type="entry name" value="ALANINE RACEMASE"/>
    <property type="match status" value="1"/>
</dbReference>
<comment type="caution">
    <text evidence="6">The sequence shown here is derived from an EMBL/GenBank/DDBJ whole genome shotgun (WGS) entry which is preliminary data.</text>
</comment>
<dbReference type="InterPro" id="IPR009006">
    <property type="entry name" value="Ala_racemase/Decarboxylase_C"/>
</dbReference>
<protein>
    <submittedName>
        <fullName evidence="6">Alanine racemase</fullName>
        <ecNumber evidence="6">5.1.1.1</ecNumber>
    </submittedName>
</protein>
<evidence type="ECO:0000256" key="3">
    <source>
        <dbReference type="ARBA" id="ARBA00023235"/>
    </source>
</evidence>